<dbReference type="GO" id="GO:0005694">
    <property type="term" value="C:chromosome"/>
    <property type="evidence" value="ECO:0007669"/>
    <property type="project" value="TreeGrafter"/>
</dbReference>
<feature type="compositionally biased region" description="Basic and acidic residues" evidence="7">
    <location>
        <begin position="423"/>
        <end position="436"/>
    </location>
</feature>
<dbReference type="Pfam" id="PF00498">
    <property type="entry name" value="FHA"/>
    <property type="match status" value="1"/>
</dbReference>
<keyword evidence="5" id="KW-0539">Nucleus</keyword>
<accession>A0A9D3MWC6</accession>
<keyword evidence="4" id="KW-0832">Ubl conjugation</keyword>
<proteinExistence type="predicted"/>
<feature type="compositionally biased region" description="Basic and acidic residues" evidence="7">
    <location>
        <begin position="224"/>
        <end position="233"/>
    </location>
</feature>
<dbReference type="PROSITE" id="PS50006">
    <property type="entry name" value="FHA_DOMAIN"/>
    <property type="match status" value="1"/>
</dbReference>
<evidence type="ECO:0000256" key="6">
    <source>
        <dbReference type="ARBA" id="ARBA00023306"/>
    </source>
</evidence>
<keyword evidence="3" id="KW-0597">Phosphoprotein</keyword>
<feature type="region of interest" description="Disordered" evidence="7">
    <location>
        <begin position="99"/>
        <end position="156"/>
    </location>
</feature>
<gene>
    <name evidence="9" type="ORF">ANANG_G00048000</name>
</gene>
<reference evidence="9" key="1">
    <citation type="submission" date="2021-01" db="EMBL/GenBank/DDBJ databases">
        <title>A chromosome-scale assembly of European eel, Anguilla anguilla.</title>
        <authorList>
            <person name="Henkel C."/>
            <person name="Jong-Raadsen S.A."/>
            <person name="Dufour S."/>
            <person name="Weltzien F.-A."/>
            <person name="Palstra A.P."/>
            <person name="Pelster B."/>
            <person name="Spaink H.P."/>
            <person name="Van Den Thillart G.E."/>
            <person name="Jansen H."/>
            <person name="Zahm M."/>
            <person name="Klopp C."/>
            <person name="Cedric C."/>
            <person name="Louis A."/>
            <person name="Berthelot C."/>
            <person name="Parey E."/>
            <person name="Roest Crollius H."/>
            <person name="Montfort J."/>
            <person name="Robinson-Rechavi M."/>
            <person name="Bucao C."/>
            <person name="Bouchez O."/>
            <person name="Gislard M."/>
            <person name="Lluch J."/>
            <person name="Milhes M."/>
            <person name="Lampietro C."/>
            <person name="Lopez Roques C."/>
            <person name="Donnadieu C."/>
            <person name="Braasch I."/>
            <person name="Desvignes T."/>
            <person name="Postlethwait J."/>
            <person name="Bobe J."/>
            <person name="Guiguen Y."/>
            <person name="Dirks R."/>
        </authorList>
    </citation>
    <scope>NUCLEOTIDE SEQUENCE</scope>
    <source>
        <strain evidence="9">Tag_6206</strain>
        <tissue evidence="9">Liver</tissue>
    </source>
</reference>
<keyword evidence="2" id="KW-1017">Isopeptide bond</keyword>
<dbReference type="Pfam" id="PF08065">
    <property type="entry name" value="KI67R"/>
    <property type="match status" value="1"/>
</dbReference>
<feature type="compositionally biased region" description="Low complexity" evidence="7">
    <location>
        <begin position="295"/>
        <end position="306"/>
    </location>
</feature>
<feature type="compositionally biased region" description="Polar residues" evidence="7">
    <location>
        <begin position="143"/>
        <end position="156"/>
    </location>
</feature>
<feature type="compositionally biased region" description="Basic and acidic residues" evidence="7">
    <location>
        <begin position="171"/>
        <end position="191"/>
    </location>
</feature>
<organism evidence="9 10">
    <name type="scientific">Anguilla anguilla</name>
    <name type="common">European freshwater eel</name>
    <name type="synonym">Muraena anguilla</name>
    <dbReference type="NCBI Taxonomy" id="7936"/>
    <lineage>
        <taxon>Eukaryota</taxon>
        <taxon>Metazoa</taxon>
        <taxon>Chordata</taxon>
        <taxon>Craniata</taxon>
        <taxon>Vertebrata</taxon>
        <taxon>Euteleostomi</taxon>
        <taxon>Actinopterygii</taxon>
        <taxon>Neopterygii</taxon>
        <taxon>Teleostei</taxon>
        <taxon>Anguilliformes</taxon>
        <taxon>Anguillidae</taxon>
        <taxon>Anguilla</taxon>
    </lineage>
</organism>
<dbReference type="InterPro" id="IPR000253">
    <property type="entry name" value="FHA_dom"/>
</dbReference>
<keyword evidence="6" id="KW-0131">Cell cycle</keyword>
<dbReference type="GO" id="GO:0007088">
    <property type="term" value="P:regulation of mitotic nuclear division"/>
    <property type="evidence" value="ECO:0007669"/>
    <property type="project" value="TreeGrafter"/>
</dbReference>
<feature type="compositionally biased region" description="Polar residues" evidence="7">
    <location>
        <begin position="662"/>
        <end position="692"/>
    </location>
</feature>
<feature type="compositionally biased region" description="Polar residues" evidence="7">
    <location>
        <begin position="632"/>
        <end position="646"/>
    </location>
</feature>
<feature type="compositionally biased region" description="Basic residues" evidence="7">
    <location>
        <begin position="251"/>
        <end position="262"/>
    </location>
</feature>
<dbReference type="GO" id="GO:0051983">
    <property type="term" value="P:regulation of chromosome segregation"/>
    <property type="evidence" value="ECO:0007669"/>
    <property type="project" value="TreeGrafter"/>
</dbReference>
<dbReference type="EMBL" id="JAFIRN010000002">
    <property type="protein sequence ID" value="KAG5855333.1"/>
    <property type="molecule type" value="Genomic_DNA"/>
</dbReference>
<name>A0A9D3MWC6_ANGAN</name>
<evidence type="ECO:0000256" key="5">
    <source>
        <dbReference type="ARBA" id="ARBA00023242"/>
    </source>
</evidence>
<evidence type="ECO:0000256" key="7">
    <source>
        <dbReference type="SAM" id="MobiDB-lite"/>
    </source>
</evidence>
<feature type="region of interest" description="Disordered" evidence="7">
    <location>
        <begin position="577"/>
        <end position="749"/>
    </location>
</feature>
<dbReference type="InterPro" id="IPR029334">
    <property type="entry name" value="PP1-bd"/>
</dbReference>
<dbReference type="Gene3D" id="2.60.200.20">
    <property type="match status" value="1"/>
</dbReference>
<dbReference type="SMART" id="SM01295">
    <property type="entry name" value="K167R"/>
    <property type="match status" value="1"/>
</dbReference>
<evidence type="ECO:0000256" key="1">
    <source>
        <dbReference type="ARBA" id="ARBA00004123"/>
    </source>
</evidence>
<dbReference type="InterPro" id="IPR008984">
    <property type="entry name" value="SMAD_FHA_dom_sf"/>
</dbReference>
<feature type="compositionally biased region" description="Basic residues" evidence="7">
    <location>
        <begin position="587"/>
        <end position="598"/>
    </location>
</feature>
<evidence type="ECO:0000256" key="3">
    <source>
        <dbReference type="ARBA" id="ARBA00022553"/>
    </source>
</evidence>
<evidence type="ECO:0000313" key="10">
    <source>
        <dbReference type="Proteomes" id="UP001044222"/>
    </source>
</evidence>
<feature type="compositionally biased region" description="Basic and acidic residues" evidence="7">
    <location>
        <begin position="1256"/>
        <end position="1266"/>
    </location>
</feature>
<sequence length="1284" mass="139508">MPLHGKIVVIKRSGGDGTEFPLTAACLFGRKPDCDIRIQLPQVSKEHCRIDLNENKEVMLTNLSLVNPTRINGDAMKQAQRLKHGDVITIIDRSFRFEYPPAPTPKKKRPSLAGKSETLQVLHDQQVVDPGTLITGERRKSSELTSDSSCLKDGTNTSNVQALAVKDYEDTAKEADQTGPEQRKPSDKESRSPFCELYQMVKQNLSMKSPRRPAEAAQPKTPLSRREPQKTVAEETGGAESTPRVGQSTPRPKKMTKEKRRSSVGCAEQMDSTLPESRFGGEATPKSTKRRSKVNSESSLEVSVVSALPAEGQVEDSSQPVATPSKAAPEESRRSLGTPAKKSVPEEKGTPTSQKKPQQGIPQKFCASEVVRQIVSENSVSEETFQSTESSKTPKRRRSKGSTVLPCQNSAETPGTPGTPHSLDSHDVLELKRAQCESEAEVSEAVQKEKSPKAKDAASPRRVSPRKSPGKKLQASDVLLELESTAPPSGDKSVNAGTSTSSGKKRKSGKLESDLPGPQLKRKRVSFGGQLSPELFDKRLPPNSPLRRGATPGRRSLSALRETVLRGSFSLGLMEELSAEASSPKSKTPKRSPGKKASPKSVSPAKSPKTKAKTPSPKKSEVRNSVGPKSPAETSSQGKCSPSTQDPVVPKGRKSLSPGKKTPQTSLSGKTPIKQLNGTPNKESPLTSTKTPSEAVLADVGSPSSTPVTSGRRRRSVSDALKMSPGQSAAEMPKTPLPVEKASGSTAKTPSPGMFFRECFSFHQTPSVKGRFSVSRISTPSPVADQATGAVEMSTCVTPSVPLRRKSMKSTSKKTPKSARKSVLEVIRSRRSGASRANLKVVSSWADIVKFGVSKPQTSATTKKCTRKATTVKKTVVKKPKTPAKKIKEHFSTGHAASPATIVVGKAHTKVAQTAGCAPKIVHNIALLRKNMKINEDLSGIAEIFRTPVNVQKRIQNSDRFCPETPKANATSCTEFSVMDTPEEMGEMVVSPLSVISTEKHGVYDNEAIAWLLQDQDSSMNGDDAHQESDSVMTALVTEEPVLDPVPKRGIRTPKQKAESLTCLTGVKKIMKTPKQKVQQVEDLRGIKRLLKTPREPKVSQEVSLVGVKEVMKTPKIKTTPLVCTTGVKRLMKTPKQKGEPVEDMIGLKRLMQTPKQKVEPVEDLTGVKQLMKTPKQKGQPVESHFGIRRLMKSPRQKGVAVEDFTGLQELMEEPSDYLPSEVGFKECETSEEKVSETSASPQFEKSVPAPGEAEMASKEESIRLMPEETKRVERLRIWTAQQR</sequence>
<dbReference type="GO" id="GO:0005634">
    <property type="term" value="C:nucleus"/>
    <property type="evidence" value="ECO:0007669"/>
    <property type="project" value="UniProtKB-SubCell"/>
</dbReference>
<evidence type="ECO:0000313" key="9">
    <source>
        <dbReference type="EMBL" id="KAG5855333.1"/>
    </source>
</evidence>
<feature type="compositionally biased region" description="Polar residues" evidence="7">
    <location>
        <begin position="401"/>
        <end position="413"/>
    </location>
</feature>
<dbReference type="SUPFAM" id="SSF49879">
    <property type="entry name" value="SMAD/FHA domain"/>
    <property type="match status" value="1"/>
</dbReference>
<feature type="compositionally biased region" description="Polar residues" evidence="7">
    <location>
        <begin position="350"/>
        <end position="361"/>
    </location>
</feature>
<comment type="subcellular location">
    <subcellularLocation>
        <location evidence="1">Nucleus</location>
    </subcellularLocation>
</comment>
<evidence type="ECO:0000259" key="8">
    <source>
        <dbReference type="PROSITE" id="PS50006"/>
    </source>
</evidence>
<feature type="domain" description="FHA" evidence="8">
    <location>
        <begin position="26"/>
        <end position="76"/>
    </location>
</feature>
<dbReference type="InterPro" id="IPR012568">
    <property type="entry name" value="KI67R"/>
</dbReference>
<feature type="region of interest" description="Disordered" evidence="7">
    <location>
        <begin position="1229"/>
        <end position="1266"/>
    </location>
</feature>
<protein>
    <recommendedName>
        <fullName evidence="8">FHA domain-containing protein</fullName>
    </recommendedName>
</protein>
<dbReference type="PANTHER" id="PTHR21603:SF17">
    <property type="entry name" value="PROLIFERATION MARKER PROTEIN KI-67"/>
    <property type="match status" value="1"/>
</dbReference>
<dbReference type="CDD" id="cd22673">
    <property type="entry name" value="FHA_Ki67"/>
    <property type="match status" value="1"/>
</dbReference>
<feature type="region of interest" description="Disordered" evidence="7">
    <location>
        <begin position="171"/>
        <end position="561"/>
    </location>
</feature>
<dbReference type="Pfam" id="PF15276">
    <property type="entry name" value="PP1_bind"/>
    <property type="match status" value="1"/>
</dbReference>
<evidence type="ECO:0000256" key="4">
    <source>
        <dbReference type="ARBA" id="ARBA00022843"/>
    </source>
</evidence>
<keyword evidence="10" id="KW-1185">Reference proteome</keyword>
<comment type="caution">
    <text evidence="9">The sequence shown here is derived from an EMBL/GenBank/DDBJ whole genome shotgun (WGS) entry which is preliminary data.</text>
</comment>
<dbReference type="SMART" id="SM00240">
    <property type="entry name" value="FHA"/>
    <property type="match status" value="1"/>
</dbReference>
<dbReference type="PANTHER" id="PTHR21603">
    <property type="entry name" value="ANTIGEN KI-67-LIKE PROTEIN"/>
    <property type="match status" value="1"/>
</dbReference>
<feature type="compositionally biased region" description="Polar residues" evidence="7">
    <location>
        <begin position="375"/>
        <end position="391"/>
    </location>
</feature>
<evidence type="ECO:0000256" key="2">
    <source>
        <dbReference type="ARBA" id="ARBA00022499"/>
    </source>
</evidence>
<dbReference type="Proteomes" id="UP001044222">
    <property type="component" value="Unassembled WGS sequence"/>
</dbReference>
<feature type="compositionally biased region" description="Basic and acidic residues" evidence="7">
    <location>
        <begin position="446"/>
        <end position="459"/>
    </location>
</feature>
<feature type="compositionally biased region" description="Low complexity" evidence="7">
    <location>
        <begin position="599"/>
        <end position="617"/>
    </location>
</feature>